<dbReference type="Gene3D" id="3.40.50.720">
    <property type="entry name" value="NAD(P)-binding Rossmann-like Domain"/>
    <property type="match status" value="1"/>
</dbReference>
<dbReference type="PRINTS" id="PR00081">
    <property type="entry name" value="GDHRDH"/>
</dbReference>
<dbReference type="PANTHER" id="PTHR42760">
    <property type="entry name" value="SHORT-CHAIN DEHYDROGENASES/REDUCTASES FAMILY MEMBER"/>
    <property type="match status" value="1"/>
</dbReference>
<dbReference type="Pfam" id="PF00106">
    <property type="entry name" value="adh_short"/>
    <property type="match status" value="1"/>
</dbReference>
<dbReference type="PANTHER" id="PTHR42760:SF37">
    <property type="entry name" value="CLAVALDEHYDE DEHYDROGENASE"/>
    <property type="match status" value="1"/>
</dbReference>
<protein>
    <submittedName>
        <fullName evidence="3">Uncharacterized protein</fullName>
    </submittedName>
</protein>
<proteinExistence type="inferred from homology"/>
<dbReference type="VEuPathDB" id="FungiDB:PV10_02942"/>
<dbReference type="InterPro" id="IPR036291">
    <property type="entry name" value="NAD(P)-bd_dom_sf"/>
</dbReference>
<dbReference type="CDD" id="cd05233">
    <property type="entry name" value="SDR_c"/>
    <property type="match status" value="1"/>
</dbReference>
<dbReference type="SUPFAM" id="SSF51735">
    <property type="entry name" value="NAD(P)-binding Rossmann-fold domains"/>
    <property type="match status" value="1"/>
</dbReference>
<comment type="similarity">
    <text evidence="1">Belongs to the short-chain dehydrogenases/reductases (SDR) family.</text>
</comment>
<dbReference type="AlphaFoldDB" id="A0A438NE40"/>
<name>A0A438NE40_EXOME</name>
<accession>A0A438NE40</accession>
<sequence>MEDLPTDFFVTTSAYTANLYRSQYAAIDPSQPSLSQAGKVVIITGASSGIGARGLAPAFAQAGPRAMVLVGRNINRLHATEAALRRINPRVEYISASTDITDQAAVTNLFTFVRNRYGHADVLVNNAGVMSRPRECLVAAVIDPAAWWADFEVNVKGTFLMTNAFLSLLPPDVQPRPTVITLTASVASSLYPGWSSYSISKLAAWRIADYVATECPHVTSVALQPGLVLTDTVLDTFKRFALDKPDLVGGTAVWLATEAASFLTGRCISANWSVDDLMRRRDQILASNDLKLVYHGNFGLRQFQV</sequence>
<dbReference type="OrthoDB" id="1933717at2759"/>
<evidence type="ECO:0000313" key="4">
    <source>
        <dbReference type="Proteomes" id="UP000288859"/>
    </source>
</evidence>
<dbReference type="EMBL" id="NAJM01000006">
    <property type="protein sequence ID" value="RVX73971.1"/>
    <property type="molecule type" value="Genomic_DNA"/>
</dbReference>
<evidence type="ECO:0000313" key="3">
    <source>
        <dbReference type="EMBL" id="RVX73971.1"/>
    </source>
</evidence>
<gene>
    <name evidence="3" type="ORF">B0A52_02861</name>
</gene>
<organism evidence="3 4">
    <name type="scientific">Exophiala mesophila</name>
    <name type="common">Black yeast-like fungus</name>
    <dbReference type="NCBI Taxonomy" id="212818"/>
    <lineage>
        <taxon>Eukaryota</taxon>
        <taxon>Fungi</taxon>
        <taxon>Dikarya</taxon>
        <taxon>Ascomycota</taxon>
        <taxon>Pezizomycotina</taxon>
        <taxon>Eurotiomycetes</taxon>
        <taxon>Chaetothyriomycetidae</taxon>
        <taxon>Chaetothyriales</taxon>
        <taxon>Herpotrichiellaceae</taxon>
        <taxon>Exophiala</taxon>
    </lineage>
</organism>
<evidence type="ECO:0000256" key="1">
    <source>
        <dbReference type="ARBA" id="ARBA00006484"/>
    </source>
</evidence>
<dbReference type="InterPro" id="IPR002347">
    <property type="entry name" value="SDR_fam"/>
</dbReference>
<dbReference type="GO" id="GO:0016616">
    <property type="term" value="F:oxidoreductase activity, acting on the CH-OH group of donors, NAD or NADP as acceptor"/>
    <property type="evidence" value="ECO:0007669"/>
    <property type="project" value="TreeGrafter"/>
</dbReference>
<dbReference type="Proteomes" id="UP000288859">
    <property type="component" value="Unassembled WGS sequence"/>
</dbReference>
<keyword evidence="2" id="KW-0560">Oxidoreductase</keyword>
<evidence type="ECO:0000256" key="2">
    <source>
        <dbReference type="ARBA" id="ARBA00023002"/>
    </source>
</evidence>
<reference evidence="3 4" key="1">
    <citation type="submission" date="2017-03" db="EMBL/GenBank/DDBJ databases">
        <title>Genomes of endolithic fungi from Antarctica.</title>
        <authorList>
            <person name="Coleine C."/>
            <person name="Masonjones S."/>
            <person name="Stajich J.E."/>
        </authorList>
    </citation>
    <scope>NUCLEOTIDE SEQUENCE [LARGE SCALE GENOMIC DNA]</scope>
    <source>
        <strain evidence="3 4">CCFEE 6314</strain>
    </source>
</reference>
<comment type="caution">
    <text evidence="3">The sequence shown here is derived from an EMBL/GenBank/DDBJ whole genome shotgun (WGS) entry which is preliminary data.</text>
</comment>